<proteinExistence type="predicted"/>
<evidence type="ECO:0000313" key="2">
    <source>
        <dbReference type="EMBL" id="SVA82244.1"/>
    </source>
</evidence>
<protein>
    <submittedName>
        <fullName evidence="2">Uncharacterized protein</fullName>
    </submittedName>
</protein>
<organism evidence="2">
    <name type="scientific">marine metagenome</name>
    <dbReference type="NCBI Taxonomy" id="408172"/>
    <lineage>
        <taxon>unclassified sequences</taxon>
        <taxon>metagenomes</taxon>
        <taxon>ecological metagenomes</taxon>
    </lineage>
</organism>
<keyword evidence="1" id="KW-0472">Membrane</keyword>
<keyword evidence="1" id="KW-1133">Transmembrane helix</keyword>
<feature type="transmembrane region" description="Helical" evidence="1">
    <location>
        <begin position="17"/>
        <end position="35"/>
    </location>
</feature>
<gene>
    <name evidence="2" type="ORF">METZ01_LOCUS135098</name>
</gene>
<keyword evidence="1" id="KW-0812">Transmembrane</keyword>
<sequence>VVEQIFKQIFEFLKTPAGHWFILVSVSVIGLWIVYNQKRQIPELTLEQIQDDSWFITRDDNHRLAIIVALKLINKSGGPITLKNCRLSGYSPRDLSTKLVVTGHDKAFELELPEYDQFIAGSNYVVNPYTECKIWMYYESRIVTMTGMLKTQAILRDTNRKRKSIHVSIPRQEQQILIYREEAMRY</sequence>
<feature type="non-terminal residue" evidence="2">
    <location>
        <position position="1"/>
    </location>
</feature>
<dbReference type="AlphaFoldDB" id="A0A381YZ87"/>
<reference evidence="2" key="1">
    <citation type="submission" date="2018-05" db="EMBL/GenBank/DDBJ databases">
        <authorList>
            <person name="Lanie J.A."/>
            <person name="Ng W.-L."/>
            <person name="Kazmierczak K.M."/>
            <person name="Andrzejewski T.M."/>
            <person name="Davidsen T.M."/>
            <person name="Wayne K.J."/>
            <person name="Tettelin H."/>
            <person name="Glass J.I."/>
            <person name="Rusch D."/>
            <person name="Podicherti R."/>
            <person name="Tsui H.-C.T."/>
            <person name="Winkler M.E."/>
        </authorList>
    </citation>
    <scope>NUCLEOTIDE SEQUENCE</scope>
</reference>
<accession>A0A381YZ87</accession>
<dbReference type="EMBL" id="UINC01019428">
    <property type="protein sequence ID" value="SVA82244.1"/>
    <property type="molecule type" value="Genomic_DNA"/>
</dbReference>
<name>A0A381YZ87_9ZZZZ</name>
<evidence type="ECO:0000256" key="1">
    <source>
        <dbReference type="SAM" id="Phobius"/>
    </source>
</evidence>